<evidence type="ECO:0000313" key="1">
    <source>
        <dbReference type="EMBL" id="TWB04557.1"/>
    </source>
</evidence>
<gene>
    <name evidence="1" type="ORF">FBZ96_1021035</name>
</gene>
<proteinExistence type="predicted"/>
<dbReference type="Proteomes" id="UP000319949">
    <property type="component" value="Unassembled WGS sequence"/>
</dbReference>
<dbReference type="AlphaFoldDB" id="A0A560E5C3"/>
<keyword evidence="2" id="KW-1185">Reference proteome</keyword>
<accession>A0A560E5C3</accession>
<sequence length="202" mass="21943">MYRKSASPDGGRLLSAGWLWHRLSLAVCYDVAQAIADPCHLDGRHELSASFNPGLVDESSACWLDDDRLAVAASAEPEQDSIEDDREPRLHPCGLAVYDVASRTCLRAFKMHEPPGTILPLGRDHVLSLYRHPKLIELSTGTVVHAWAELSSGRQDGSIIWGLSGDAIPPVMAFDPSGDRFAIANGDTITVLEFNLPALNAM</sequence>
<comment type="caution">
    <text evidence="1">The sequence shown here is derived from an EMBL/GenBank/DDBJ whole genome shotgun (WGS) entry which is preliminary data.</text>
</comment>
<organism evidence="1 2">
    <name type="scientific">Bradyrhizobium stylosanthis</name>
    <dbReference type="NCBI Taxonomy" id="1803665"/>
    <lineage>
        <taxon>Bacteria</taxon>
        <taxon>Pseudomonadati</taxon>
        <taxon>Pseudomonadota</taxon>
        <taxon>Alphaproteobacteria</taxon>
        <taxon>Hyphomicrobiales</taxon>
        <taxon>Nitrobacteraceae</taxon>
        <taxon>Bradyrhizobium</taxon>
    </lineage>
</organism>
<dbReference type="EMBL" id="VITK01000002">
    <property type="protein sequence ID" value="TWB04557.1"/>
    <property type="molecule type" value="Genomic_DNA"/>
</dbReference>
<name>A0A560E5C3_9BRAD</name>
<dbReference type="SUPFAM" id="SSF50969">
    <property type="entry name" value="YVTN repeat-like/Quinoprotein amine dehydrogenase"/>
    <property type="match status" value="1"/>
</dbReference>
<evidence type="ECO:0000313" key="2">
    <source>
        <dbReference type="Proteomes" id="UP000319949"/>
    </source>
</evidence>
<reference evidence="1 2" key="1">
    <citation type="submission" date="2019-06" db="EMBL/GenBank/DDBJ databases">
        <title>Genomic Encyclopedia of Type Strains, Phase IV (KMG-V): Genome sequencing to study the core and pangenomes of soil and plant-associated prokaryotes.</title>
        <authorList>
            <person name="Whitman W."/>
        </authorList>
    </citation>
    <scope>NUCLEOTIDE SEQUENCE [LARGE SCALE GENOMIC DNA]</scope>
    <source>
        <strain evidence="1 2">BR 510</strain>
    </source>
</reference>
<dbReference type="InterPro" id="IPR011044">
    <property type="entry name" value="Quino_amine_DH_bsu"/>
</dbReference>
<protein>
    <submittedName>
        <fullName evidence="1">Uncharacterized protein</fullName>
    </submittedName>
</protein>